<organism evidence="1 2">
    <name type="scientific">Burkholderia ambifaria IOP40-10</name>
    <dbReference type="NCBI Taxonomy" id="396596"/>
    <lineage>
        <taxon>Bacteria</taxon>
        <taxon>Pseudomonadati</taxon>
        <taxon>Pseudomonadota</taxon>
        <taxon>Betaproteobacteria</taxon>
        <taxon>Burkholderiales</taxon>
        <taxon>Burkholderiaceae</taxon>
        <taxon>Burkholderia</taxon>
        <taxon>Burkholderia cepacia complex</taxon>
    </lineage>
</organism>
<evidence type="ECO:0000313" key="1">
    <source>
        <dbReference type="EMBL" id="EDT02795.1"/>
    </source>
</evidence>
<dbReference type="RefSeq" id="WP_006752842.1">
    <property type="nucleotide sequence ID" value="NZ_ABLC01000098.1"/>
</dbReference>
<dbReference type="AlphaFoldDB" id="B1FI06"/>
<proteinExistence type="predicted"/>
<reference evidence="1 2" key="1">
    <citation type="submission" date="2008-03" db="EMBL/GenBank/DDBJ databases">
        <title>Sequencing of the draft genome and assembly of Burkholderia ambifaria IOP40-10.</title>
        <authorList>
            <consortium name="US DOE Joint Genome Institute (JGI-PGF)"/>
            <person name="Copeland A."/>
            <person name="Lucas S."/>
            <person name="Lapidus A."/>
            <person name="Glavina del Rio T."/>
            <person name="Dalin E."/>
            <person name="Tice H."/>
            <person name="Bruce D."/>
            <person name="Goodwin L."/>
            <person name="Pitluck S."/>
            <person name="Larimer F."/>
            <person name="Land M.L."/>
            <person name="Hauser L."/>
            <person name="Tiedje J."/>
            <person name="Richardson P."/>
        </authorList>
    </citation>
    <scope>NUCLEOTIDE SEQUENCE [LARGE SCALE GENOMIC DNA]</scope>
    <source>
        <strain evidence="1 2">IOP40-10</strain>
    </source>
</reference>
<accession>B1FI06</accession>
<dbReference type="Proteomes" id="UP000005463">
    <property type="component" value="Unassembled WGS sequence"/>
</dbReference>
<dbReference type="PATRIC" id="fig|396596.7.peg.3898"/>
<dbReference type="EMBL" id="ABLC01000098">
    <property type="protein sequence ID" value="EDT02795.1"/>
    <property type="molecule type" value="Genomic_DNA"/>
</dbReference>
<name>B1FI06_9BURK</name>
<gene>
    <name evidence="1" type="ORF">BamIOP4010DRAFT_3666</name>
</gene>
<comment type="caution">
    <text evidence="1">The sequence shown here is derived from an EMBL/GenBank/DDBJ whole genome shotgun (WGS) entry which is preliminary data.</text>
</comment>
<sequence>MFTLQARENQTFFARVHPDGSVCVDVMTQDQANADPNCHFNWEGTTPFAIKTADGRFVGYGGAPGSGILGSLVDPGIYAYSDCGTRFGITEFDHCDAWLELSFTFESAKLAFPVQAGQQLYLRPNSDGDDDTVFYANFVPS</sequence>
<evidence type="ECO:0000313" key="2">
    <source>
        <dbReference type="Proteomes" id="UP000005463"/>
    </source>
</evidence>
<protein>
    <submittedName>
        <fullName evidence="1">Uncharacterized protein</fullName>
    </submittedName>
</protein>